<evidence type="ECO:0000313" key="6">
    <source>
        <dbReference type="Proteomes" id="UP001153292"/>
    </source>
</evidence>
<keyword evidence="2" id="KW-0645">Protease</keyword>
<sequence>MIHVGVSGLAKCLTLEMQAHKKGYQRLDYYDTCPAGHVCPAEGANRLHTKLNVERLCKDFNDACSQDDNTQAVPSKDAGRYLCEYIYYTSLSIDNSCTLFVHVPDMEVYSSQQTARGLERILALCLEQLRKTDTDVDINEKLKDVTLEKDNRICTKCIGPKSWDTKYQAGSRQAPP</sequence>
<dbReference type="SUPFAM" id="SSF53182">
    <property type="entry name" value="Pyrrolidone carboxyl peptidase (pyroglutamate aminopeptidase)"/>
    <property type="match status" value="1"/>
</dbReference>
<organism evidence="5 6">
    <name type="scientific">Chilo suppressalis</name>
    <name type="common">Asiatic rice borer moth</name>
    <dbReference type="NCBI Taxonomy" id="168631"/>
    <lineage>
        <taxon>Eukaryota</taxon>
        <taxon>Metazoa</taxon>
        <taxon>Ecdysozoa</taxon>
        <taxon>Arthropoda</taxon>
        <taxon>Hexapoda</taxon>
        <taxon>Insecta</taxon>
        <taxon>Pterygota</taxon>
        <taxon>Neoptera</taxon>
        <taxon>Endopterygota</taxon>
        <taxon>Lepidoptera</taxon>
        <taxon>Glossata</taxon>
        <taxon>Ditrysia</taxon>
        <taxon>Pyraloidea</taxon>
        <taxon>Crambidae</taxon>
        <taxon>Crambinae</taxon>
        <taxon>Chilo</taxon>
    </lineage>
</organism>
<accession>A0ABN8AXQ0</accession>
<evidence type="ECO:0000256" key="1">
    <source>
        <dbReference type="ARBA" id="ARBA00006641"/>
    </source>
</evidence>
<dbReference type="Proteomes" id="UP001153292">
    <property type="component" value="Chromosome 19"/>
</dbReference>
<gene>
    <name evidence="5" type="ORF">CHILSU_LOCUS4315</name>
</gene>
<dbReference type="InterPro" id="IPR016125">
    <property type="entry name" value="Peptidase_C15-like"/>
</dbReference>
<keyword evidence="6" id="KW-1185">Reference proteome</keyword>
<keyword evidence="4" id="KW-0788">Thiol protease</keyword>
<keyword evidence="3" id="KW-0378">Hydrolase</keyword>
<comment type="similarity">
    <text evidence="1">Belongs to the peptidase C15 family.</text>
</comment>
<evidence type="ECO:0000313" key="5">
    <source>
        <dbReference type="EMBL" id="CAH0401103.1"/>
    </source>
</evidence>
<evidence type="ECO:0000256" key="4">
    <source>
        <dbReference type="ARBA" id="ARBA00022807"/>
    </source>
</evidence>
<dbReference type="PANTHER" id="PTHR23402:SF1">
    <property type="entry name" value="PYROGLUTAMYL-PEPTIDASE I"/>
    <property type="match status" value="1"/>
</dbReference>
<dbReference type="EMBL" id="OU963912">
    <property type="protein sequence ID" value="CAH0401103.1"/>
    <property type="molecule type" value="Genomic_DNA"/>
</dbReference>
<protein>
    <submittedName>
        <fullName evidence="5">Uncharacterized protein</fullName>
    </submittedName>
</protein>
<evidence type="ECO:0000256" key="3">
    <source>
        <dbReference type="ARBA" id="ARBA00022801"/>
    </source>
</evidence>
<reference evidence="5" key="1">
    <citation type="submission" date="2021-12" db="EMBL/GenBank/DDBJ databases">
        <authorList>
            <person name="King R."/>
        </authorList>
    </citation>
    <scope>NUCLEOTIDE SEQUENCE</scope>
</reference>
<proteinExistence type="inferred from homology"/>
<evidence type="ECO:0000256" key="2">
    <source>
        <dbReference type="ARBA" id="ARBA00022670"/>
    </source>
</evidence>
<dbReference type="InterPro" id="IPR036440">
    <property type="entry name" value="Peptidase_C15-like_sf"/>
</dbReference>
<dbReference type="PANTHER" id="PTHR23402">
    <property type="entry name" value="PROTEASE FAMILY C15 PYROGLUTAMYL-PEPTIDASE I-RELATED"/>
    <property type="match status" value="1"/>
</dbReference>
<name>A0ABN8AXQ0_CHISP</name>
<dbReference type="Gene3D" id="3.40.630.20">
    <property type="entry name" value="Peptidase C15, pyroglutamyl peptidase I-like"/>
    <property type="match status" value="1"/>
</dbReference>